<feature type="domain" description="Metallo-beta-lactamase" evidence="2">
    <location>
        <begin position="90"/>
        <end position="284"/>
    </location>
</feature>
<proteinExistence type="predicted"/>
<dbReference type="Proteomes" id="UP001589943">
    <property type="component" value="Unassembled WGS sequence"/>
</dbReference>
<dbReference type="Gene3D" id="3.60.15.10">
    <property type="entry name" value="Ribonuclease Z/Hydroxyacylglutathione hydrolase-like"/>
    <property type="match status" value="1"/>
</dbReference>
<organism evidence="3 4">
    <name type="scientific">Novosphingobium aquiterrae</name>
    <dbReference type="NCBI Taxonomy" id="624388"/>
    <lineage>
        <taxon>Bacteria</taxon>
        <taxon>Pseudomonadati</taxon>
        <taxon>Pseudomonadota</taxon>
        <taxon>Alphaproteobacteria</taxon>
        <taxon>Sphingomonadales</taxon>
        <taxon>Sphingomonadaceae</taxon>
        <taxon>Novosphingobium</taxon>
    </lineage>
</organism>
<reference evidence="3 4" key="1">
    <citation type="submission" date="2024-09" db="EMBL/GenBank/DDBJ databases">
        <authorList>
            <person name="Sun Q."/>
            <person name="Mori K."/>
        </authorList>
    </citation>
    <scope>NUCLEOTIDE SEQUENCE [LARGE SCALE GENOMIC DNA]</scope>
    <source>
        <strain evidence="3 4">NCAIM B.02537</strain>
    </source>
</reference>
<name>A0ABV6PHF2_9SPHN</name>
<protein>
    <submittedName>
        <fullName evidence="3">MBL fold metallo-hydrolase</fullName>
    </submittedName>
</protein>
<dbReference type="EMBL" id="JBHLTL010000004">
    <property type="protein sequence ID" value="MFC0589266.1"/>
    <property type="molecule type" value="Genomic_DNA"/>
</dbReference>
<dbReference type="SUPFAM" id="SSF56281">
    <property type="entry name" value="Metallo-hydrolase/oxidoreductase"/>
    <property type="match status" value="1"/>
</dbReference>
<dbReference type="RefSeq" id="WP_379480759.1">
    <property type="nucleotide sequence ID" value="NZ_JBHLTL010000004.1"/>
</dbReference>
<dbReference type="InterPro" id="IPR001279">
    <property type="entry name" value="Metallo-B-lactamas"/>
</dbReference>
<accession>A0ABV6PHF2</accession>
<dbReference type="PANTHER" id="PTHR15032:SF4">
    <property type="entry name" value="N-ACYL-PHOSPHATIDYLETHANOLAMINE-HYDROLYZING PHOSPHOLIPASE D"/>
    <property type="match status" value="1"/>
</dbReference>
<evidence type="ECO:0000256" key="1">
    <source>
        <dbReference type="SAM" id="MobiDB-lite"/>
    </source>
</evidence>
<dbReference type="InterPro" id="IPR036866">
    <property type="entry name" value="RibonucZ/Hydroxyglut_hydro"/>
</dbReference>
<sequence length="326" mass="35771">MTNAPVVPADRPAHHRTGGGFRNPPGSPQQRAGPRDFLRFLLWDMRRAKLPPLPDNLVAAQPLDIATLPDNSVAWLGHACFAVRMGGKLILTDPFLSRTAGPVGLGPKRFLAPAIAARDLPRLDAIVVSHNHYDHLDTAALTAYRWRSDTPVLCPLGLAPMFARLGFGTVHERDWWQSWSLGDVRFTVLPAVHFSGRGLFDRNRTLWASVAMTSPERSLWFGGDTAPGAVFDEIGARAGPFDLALVGIGSYEPRAIMAASHATPEEAIGIARQLKARHVVGMHWGSIMLTPEDPFEAPQRFRTAARDQQYGEDNAWILKIGEARGF</sequence>
<dbReference type="PANTHER" id="PTHR15032">
    <property type="entry name" value="N-ACYL-PHOSPHATIDYLETHANOLAMINE-HYDROLYZING PHOSPHOLIPASE D"/>
    <property type="match status" value="1"/>
</dbReference>
<feature type="region of interest" description="Disordered" evidence="1">
    <location>
        <begin position="1"/>
        <end position="33"/>
    </location>
</feature>
<evidence type="ECO:0000313" key="4">
    <source>
        <dbReference type="Proteomes" id="UP001589943"/>
    </source>
</evidence>
<dbReference type="Pfam" id="PF12706">
    <property type="entry name" value="Lactamase_B_2"/>
    <property type="match status" value="1"/>
</dbReference>
<evidence type="ECO:0000259" key="2">
    <source>
        <dbReference type="Pfam" id="PF12706"/>
    </source>
</evidence>
<comment type="caution">
    <text evidence="3">The sequence shown here is derived from an EMBL/GenBank/DDBJ whole genome shotgun (WGS) entry which is preliminary data.</text>
</comment>
<keyword evidence="4" id="KW-1185">Reference proteome</keyword>
<evidence type="ECO:0000313" key="3">
    <source>
        <dbReference type="EMBL" id="MFC0589266.1"/>
    </source>
</evidence>
<gene>
    <name evidence="3" type="ORF">ACFFF7_07560</name>
</gene>